<evidence type="ECO:0000256" key="1">
    <source>
        <dbReference type="ARBA" id="ARBA00005686"/>
    </source>
</evidence>
<keyword evidence="4" id="KW-1185">Reference proteome</keyword>
<comment type="function">
    <text evidence="2">Involved in fatty acylation of protoxin at internal lysine residues, thereby converting it to the active toxin.</text>
</comment>
<comment type="caution">
    <text evidence="3">The sequence shown here is derived from an EMBL/GenBank/DDBJ whole genome shotgun (WGS) entry which is preliminary data.</text>
</comment>
<protein>
    <recommendedName>
        <fullName evidence="2">RTX toxin-activating lysine-acyltransferase</fullName>
        <ecNumber evidence="2">2.3.1.-</ecNumber>
    </recommendedName>
</protein>
<name>A0A0L1JUJ4_9RHOB</name>
<evidence type="ECO:0000256" key="2">
    <source>
        <dbReference type="RuleBase" id="RU368102"/>
    </source>
</evidence>
<dbReference type="EMBL" id="AQQZ01000001">
    <property type="protein sequence ID" value="KNG95377.1"/>
    <property type="molecule type" value="Genomic_DNA"/>
</dbReference>
<dbReference type="Pfam" id="PF02794">
    <property type="entry name" value="HlyC"/>
    <property type="match status" value="1"/>
</dbReference>
<sequence length="157" mass="17890">MQVNSEFPTPERLRAYGDLCFLYFRSDAHRDKSFGLMRWIVQVPVDLGQYKIMYATDIPRAGFTYAMLDDAAEQKLLGGTALQPAEWRSGRQMWIMDVLAPYGQGSAQQIIRWIRHHTAPDITSIRTLRPNPGGGTRIVEHTRIDGARWGARKIGEI</sequence>
<dbReference type="RefSeq" id="WP_050529107.1">
    <property type="nucleotide sequence ID" value="NZ_AQQZ01000001.1"/>
</dbReference>
<comment type="subcellular location">
    <subcellularLocation>
        <location evidence="2">Cytoplasm</location>
    </subcellularLocation>
</comment>
<dbReference type="EC" id="2.3.1.-" evidence="2"/>
<dbReference type="GO" id="GO:0016746">
    <property type="term" value="F:acyltransferase activity"/>
    <property type="evidence" value="ECO:0007669"/>
    <property type="project" value="UniProtKB-UniRule"/>
</dbReference>
<dbReference type="GO" id="GO:0005737">
    <property type="term" value="C:cytoplasm"/>
    <property type="evidence" value="ECO:0007669"/>
    <property type="project" value="UniProtKB-SubCell"/>
</dbReference>
<comment type="similarity">
    <text evidence="1 2">Belongs to the RTX toxin acyltransferase family.</text>
</comment>
<dbReference type="InterPro" id="IPR003996">
    <property type="entry name" value="RTX_toxin-activating_protC_bac"/>
</dbReference>
<keyword evidence="2" id="KW-0012">Acyltransferase</keyword>
<dbReference type="GO" id="GO:0009404">
    <property type="term" value="P:toxin metabolic process"/>
    <property type="evidence" value="ECO:0007669"/>
    <property type="project" value="UniProtKB-UniRule"/>
</dbReference>
<accession>A0A0L1JUJ4</accession>
<dbReference type="GO" id="GO:0031640">
    <property type="term" value="P:killing of cells of another organism"/>
    <property type="evidence" value="ECO:0007669"/>
    <property type="project" value="UniProtKB-KW"/>
</dbReference>
<dbReference type="AlphaFoldDB" id="A0A0L1JUJ4"/>
<reference evidence="3 4" key="1">
    <citation type="journal article" date="2015" name="Int. J. Syst. Evol. Microbiol.">
        <title>Aestuariivita atlantica sp. nov., isolated from deep sea sediment of the Atlantic Ocean.</title>
        <authorList>
            <person name="Li G."/>
            <person name="Lai Q."/>
            <person name="Du Y."/>
            <person name="Liu X."/>
            <person name="Sun F."/>
            <person name="Shao Z."/>
        </authorList>
    </citation>
    <scope>NUCLEOTIDE SEQUENCE [LARGE SCALE GENOMIC DNA]</scope>
    <source>
        <strain evidence="3 4">22II-S11-z3</strain>
    </source>
</reference>
<gene>
    <name evidence="3" type="ORF">ATO11_01825</name>
</gene>
<evidence type="ECO:0000313" key="4">
    <source>
        <dbReference type="Proteomes" id="UP000036938"/>
    </source>
</evidence>
<organism evidence="3 4">
    <name type="scientific">Pseudaestuariivita atlantica</name>
    <dbReference type="NCBI Taxonomy" id="1317121"/>
    <lineage>
        <taxon>Bacteria</taxon>
        <taxon>Pseudomonadati</taxon>
        <taxon>Pseudomonadota</taxon>
        <taxon>Alphaproteobacteria</taxon>
        <taxon>Rhodobacterales</taxon>
        <taxon>Paracoccaceae</taxon>
        <taxon>Pseudaestuariivita</taxon>
    </lineage>
</organism>
<dbReference type="Proteomes" id="UP000036938">
    <property type="component" value="Unassembled WGS sequence"/>
</dbReference>
<evidence type="ECO:0000313" key="3">
    <source>
        <dbReference type="EMBL" id="KNG95377.1"/>
    </source>
</evidence>
<keyword evidence="2" id="KW-0963">Cytoplasm</keyword>
<proteinExistence type="inferred from homology"/>
<keyword evidence="2" id="KW-0204">Cytolysis</keyword>
<keyword evidence="2" id="KW-0808">Transferase</keyword>